<proteinExistence type="predicted"/>
<feature type="transmembrane region" description="Helical" evidence="2">
    <location>
        <begin position="213"/>
        <end position="232"/>
    </location>
</feature>
<feature type="compositionally biased region" description="Basic and acidic residues" evidence="1">
    <location>
        <begin position="991"/>
        <end position="1022"/>
    </location>
</feature>
<feature type="transmembrane region" description="Helical" evidence="2">
    <location>
        <begin position="157"/>
        <end position="176"/>
    </location>
</feature>
<feature type="transmembrane region" description="Helical" evidence="2">
    <location>
        <begin position="275"/>
        <end position="293"/>
    </location>
</feature>
<feature type="transmembrane region" description="Helical" evidence="2">
    <location>
        <begin position="557"/>
        <end position="581"/>
    </location>
</feature>
<keyword evidence="4" id="KW-1185">Reference proteome</keyword>
<feature type="transmembrane region" description="Helical" evidence="2">
    <location>
        <begin position="340"/>
        <end position="357"/>
    </location>
</feature>
<gene>
    <name evidence="3" type="ORF">BgAZ_102330</name>
</gene>
<keyword evidence="2" id="KW-0472">Membrane</keyword>
<sequence>MILCPYNFTLLTVTLILGLYVFLISFSQRTSGQYETRNVLLRVVDYSKLPQFIDDKPDSLKEFYTSLLDAVELHKLPFGYEIKKLRLFSDRSVVDLLSLYEGKSEDFIVGGDVRFQLVLYNSERQVYGESSCYLTLNASKLWELNSHVITFLLFDRYDVVCFCGTCCLVVVLMLYMRNRYTYALAATNAIYMCIEIAKRLIMSRKGEWRYVIPYLRISSLVTTVALIMLAYITEVDIVRKHDIFHTVFCKIANNASLVVFSIFIIPFVHYIGVSIFYLFLWLPLLCCTVLSTIKQLMKEAKKMAENDESMEAQQKEDIEHISEAEQVPVSYDGLNKYSCVLIFLMIVSTVLLILLCFKRDRQVDDMKMLYNAMNAPFRSRIATYATTKPPGNNDLSLRIQQKEKDVDMNVTCIRTVPTFVNWMKATFPVVDIMEQTYIIVDNSRNSAAYRIKDLNQVDSVMGMIKTLACTVLLVFQTSKTNIIYSMLKFGRNDIGIGEFEESRLYSISTTPEYLSLCIGLAMLVLSVSHCYVDMKEDNLLGNFKAFWDLGAKNKTRIAVLFTMCFMIFGFIICRTIFVFAFSFDASSVFNGEGDVLGNAVSVLRATPAVSFASDVFVFSNVICTLVYITMTLPRYYYFMDNKGEFIKRKIVSERGPLLTIVYQYCILLVLWSLLGNIYFGISNFHFRSFFTTLRYNIILGFNKVLTSQNDRQLYFYNGISILLFYNIGLTSFLAIYCHKSWVNKHKVANLEAFDKYKDSFKVDIMASLEDIVCFKVFIKSVDAHKKYVNMKSPEEDHCEAFFKRFFQEGSMGMAKLKPKITVNMYLERIKKYLLCITFLRMKMRNLSMSINEIEELKTKRKPINESKRSYLSMLKKKLHITVEEIKTYKRSTEIMMAMAEKEIKTGRRSRIASARGEMRNDTLDSYSSVTEEVYDKAELERFLLGTDNVIRCASTSSLNAHPPSGSVSIVSQCDSDKANTSSREINQEEDNMYHTDIIRSEREDICEESNKSEEPIVSKNDVEEAAPSQMPQTLEREKSLAPEALGSKVDLSIPKSEDENKSSKDCPVLELRTRVLSVEEAKEERDTVEPSFHVPRNQGKNGDNKIGIFNESVLRKPGSD</sequence>
<feature type="compositionally biased region" description="Basic and acidic residues" evidence="1">
    <location>
        <begin position="1055"/>
        <end position="1064"/>
    </location>
</feature>
<evidence type="ECO:0000313" key="4">
    <source>
        <dbReference type="Proteomes" id="UP001230268"/>
    </source>
</evidence>
<feature type="transmembrane region" description="Helical" evidence="2">
    <location>
        <begin position="615"/>
        <end position="636"/>
    </location>
</feature>
<protein>
    <submittedName>
        <fullName evidence="3">Uncharacterized protein</fullName>
    </submittedName>
</protein>
<name>A0AAD8UTN7_BABGI</name>
<keyword evidence="2" id="KW-1133">Transmembrane helix</keyword>
<dbReference type="Proteomes" id="UP001230268">
    <property type="component" value="Unassembled WGS sequence"/>
</dbReference>
<feature type="compositionally biased region" description="Polar residues" evidence="1">
    <location>
        <begin position="956"/>
        <end position="984"/>
    </location>
</feature>
<dbReference type="AlphaFoldDB" id="A0AAD8UTN7"/>
<keyword evidence="2" id="KW-0812">Transmembrane</keyword>
<reference evidence="3" key="1">
    <citation type="submission" date="2023-08" db="EMBL/GenBank/DDBJ databases">
        <title>Draft sequence of the Babesia gibsoni genome.</title>
        <authorList>
            <person name="Yamagishi J.Y."/>
            <person name="Xuan X.X."/>
        </authorList>
    </citation>
    <scope>NUCLEOTIDE SEQUENCE</scope>
    <source>
        <strain evidence="3">Azabu</strain>
    </source>
</reference>
<feature type="transmembrane region" description="Helical" evidence="2">
    <location>
        <begin position="657"/>
        <end position="678"/>
    </location>
</feature>
<evidence type="ECO:0000256" key="1">
    <source>
        <dbReference type="SAM" id="MobiDB-lite"/>
    </source>
</evidence>
<evidence type="ECO:0000313" key="3">
    <source>
        <dbReference type="EMBL" id="KAK1444327.1"/>
    </source>
</evidence>
<evidence type="ECO:0000256" key="2">
    <source>
        <dbReference type="SAM" id="Phobius"/>
    </source>
</evidence>
<feature type="region of interest" description="Disordered" evidence="1">
    <location>
        <begin position="956"/>
        <end position="1065"/>
    </location>
</feature>
<feature type="transmembrane region" description="Helical" evidence="2">
    <location>
        <begin position="244"/>
        <end position="268"/>
    </location>
</feature>
<feature type="region of interest" description="Disordered" evidence="1">
    <location>
        <begin position="1081"/>
        <end position="1120"/>
    </location>
</feature>
<feature type="transmembrane region" description="Helical" evidence="2">
    <location>
        <begin position="713"/>
        <end position="736"/>
    </location>
</feature>
<feature type="transmembrane region" description="Helical" evidence="2">
    <location>
        <begin position="6"/>
        <end position="27"/>
    </location>
</feature>
<accession>A0AAD8UTN7</accession>
<dbReference type="EMBL" id="JAVEPI010000001">
    <property type="protein sequence ID" value="KAK1444327.1"/>
    <property type="molecule type" value="Genomic_DNA"/>
</dbReference>
<feature type="transmembrane region" description="Helical" evidence="2">
    <location>
        <begin position="182"/>
        <end position="201"/>
    </location>
</feature>
<organism evidence="3 4">
    <name type="scientific">Babesia gibsoni</name>
    <dbReference type="NCBI Taxonomy" id="33632"/>
    <lineage>
        <taxon>Eukaryota</taxon>
        <taxon>Sar</taxon>
        <taxon>Alveolata</taxon>
        <taxon>Apicomplexa</taxon>
        <taxon>Aconoidasida</taxon>
        <taxon>Piroplasmida</taxon>
        <taxon>Babesiidae</taxon>
        <taxon>Babesia</taxon>
    </lineage>
</organism>
<comment type="caution">
    <text evidence="3">The sequence shown here is derived from an EMBL/GenBank/DDBJ whole genome shotgun (WGS) entry which is preliminary data.</text>
</comment>